<evidence type="ECO:0000256" key="3">
    <source>
        <dbReference type="ARBA" id="ARBA00022692"/>
    </source>
</evidence>
<feature type="binding site" description="covalent" evidence="8">
    <location>
        <position position="53"/>
    </location>
    <ligand>
        <name>heme c</name>
        <dbReference type="ChEBI" id="CHEBI:61717"/>
    </ligand>
</feature>
<keyword evidence="5 9" id="KW-1133">Transmembrane helix</keyword>
<dbReference type="GO" id="GO:0016491">
    <property type="term" value="F:oxidoreductase activity"/>
    <property type="evidence" value="ECO:0007669"/>
    <property type="project" value="UniProtKB-KW"/>
</dbReference>
<dbReference type="Pfam" id="PF02167">
    <property type="entry name" value="Cytochrom_C1"/>
    <property type="match status" value="1"/>
</dbReference>
<keyword evidence="10" id="KW-0732">Signal</keyword>
<keyword evidence="3 9" id="KW-0812">Transmembrane</keyword>
<keyword evidence="11" id="KW-0560">Oxidoreductase</keyword>
<evidence type="ECO:0000256" key="6">
    <source>
        <dbReference type="ARBA" id="ARBA00023004"/>
    </source>
</evidence>
<feature type="transmembrane region" description="Helical" evidence="9">
    <location>
        <begin position="222"/>
        <end position="240"/>
    </location>
</feature>
<reference evidence="11 12" key="1">
    <citation type="submission" date="2015-11" db="EMBL/GenBank/DDBJ databases">
        <title>Genomic analysis of 38 Legionella species identifies large and diverse effector repertoires.</title>
        <authorList>
            <person name="Burstein D."/>
            <person name="Amaro F."/>
            <person name="Zusman T."/>
            <person name="Lifshitz Z."/>
            <person name="Cohen O."/>
            <person name="Gilbert J.A."/>
            <person name="Pupko T."/>
            <person name="Shuman H.A."/>
            <person name="Segal G."/>
        </authorList>
    </citation>
    <scope>NUCLEOTIDE SEQUENCE [LARGE SCALE GENOMIC DNA]</scope>
    <source>
        <strain evidence="11 12">SE-32A-C8</strain>
    </source>
</reference>
<dbReference type="Proteomes" id="UP000054773">
    <property type="component" value="Unassembled WGS sequence"/>
</dbReference>
<keyword evidence="4 8" id="KW-0479">Metal-binding</keyword>
<accession>A0A0W0TUJ5</accession>
<keyword evidence="2 8" id="KW-0349">Heme</keyword>
<evidence type="ECO:0000256" key="4">
    <source>
        <dbReference type="ARBA" id="ARBA00022723"/>
    </source>
</evidence>
<dbReference type="InterPro" id="IPR036909">
    <property type="entry name" value="Cyt_c-like_dom_sf"/>
</dbReference>
<keyword evidence="12" id="KW-1185">Reference proteome</keyword>
<dbReference type="PANTHER" id="PTHR10266">
    <property type="entry name" value="CYTOCHROME C1"/>
    <property type="match status" value="1"/>
</dbReference>
<dbReference type="Gene3D" id="1.10.760.10">
    <property type="entry name" value="Cytochrome c-like domain"/>
    <property type="match status" value="1"/>
</dbReference>
<evidence type="ECO:0000256" key="1">
    <source>
        <dbReference type="ARBA" id="ARBA00004370"/>
    </source>
</evidence>
<evidence type="ECO:0000256" key="2">
    <source>
        <dbReference type="ARBA" id="ARBA00022617"/>
    </source>
</evidence>
<evidence type="ECO:0000256" key="7">
    <source>
        <dbReference type="ARBA" id="ARBA00023136"/>
    </source>
</evidence>
<evidence type="ECO:0000256" key="9">
    <source>
        <dbReference type="SAM" id="Phobius"/>
    </source>
</evidence>
<dbReference type="AlphaFoldDB" id="A0A0W0TUJ5"/>
<comment type="cofactor">
    <cofactor evidence="8">
        <name>heme c</name>
        <dbReference type="ChEBI" id="CHEBI:61717"/>
    </cofactor>
    <text evidence="8">Binds 1 heme c group covalently per subunit.</text>
</comment>
<proteinExistence type="predicted"/>
<feature type="binding site" description="covalent" evidence="8">
    <location>
        <position position="54"/>
    </location>
    <ligand>
        <name>heme c</name>
        <dbReference type="ChEBI" id="CHEBI:61717"/>
    </ligand>
</feature>
<feature type="signal peptide" evidence="10">
    <location>
        <begin position="1"/>
        <end position="18"/>
    </location>
</feature>
<dbReference type="STRING" id="448.Lery_0629"/>
<dbReference type="EC" id="1.10.2.2" evidence="11"/>
<dbReference type="InterPro" id="IPR002326">
    <property type="entry name" value="Cyt_c1"/>
</dbReference>
<comment type="caution">
    <text evidence="11">The sequence shown here is derived from an EMBL/GenBank/DDBJ whole genome shotgun (WGS) entry which is preliminary data.</text>
</comment>
<evidence type="ECO:0000256" key="8">
    <source>
        <dbReference type="PIRSR" id="PIRSR602326-1"/>
    </source>
</evidence>
<dbReference type="GO" id="GO:0020037">
    <property type="term" value="F:heme binding"/>
    <property type="evidence" value="ECO:0007669"/>
    <property type="project" value="InterPro"/>
</dbReference>
<dbReference type="EMBL" id="LNYA01000008">
    <property type="protein sequence ID" value="KTC99150.1"/>
    <property type="molecule type" value="Genomic_DNA"/>
</dbReference>
<feature type="binding site" description="covalent" evidence="8">
    <location>
        <position position="50"/>
    </location>
    <ligand>
        <name>heme c</name>
        <dbReference type="ChEBI" id="CHEBI:61717"/>
    </ligand>
</feature>
<dbReference type="PATRIC" id="fig|448.7.peg.655"/>
<evidence type="ECO:0000256" key="5">
    <source>
        <dbReference type="ARBA" id="ARBA00022989"/>
    </source>
</evidence>
<keyword evidence="6 8" id="KW-0408">Iron</keyword>
<dbReference type="GO" id="GO:0046872">
    <property type="term" value="F:metal ion binding"/>
    <property type="evidence" value="ECO:0007669"/>
    <property type="project" value="UniProtKB-KW"/>
</dbReference>
<dbReference type="SUPFAM" id="SSF46626">
    <property type="entry name" value="Cytochrome c"/>
    <property type="match status" value="1"/>
</dbReference>
<evidence type="ECO:0000256" key="10">
    <source>
        <dbReference type="SAM" id="SignalP"/>
    </source>
</evidence>
<dbReference type="GO" id="GO:0016020">
    <property type="term" value="C:membrane"/>
    <property type="evidence" value="ECO:0007669"/>
    <property type="project" value="UniProtKB-SubCell"/>
</dbReference>
<evidence type="ECO:0000313" key="12">
    <source>
        <dbReference type="Proteomes" id="UP000054773"/>
    </source>
</evidence>
<gene>
    <name evidence="11" type="primary">petC</name>
    <name evidence="11" type="ORF">Lery_0629</name>
</gene>
<dbReference type="PANTHER" id="PTHR10266:SF3">
    <property type="entry name" value="CYTOCHROME C1, HEME PROTEIN, MITOCHONDRIAL"/>
    <property type="match status" value="1"/>
</dbReference>
<feature type="chain" id="PRO_5006913397" evidence="10">
    <location>
        <begin position="19"/>
        <end position="250"/>
    </location>
</feature>
<organism evidence="11 12">
    <name type="scientific">Legionella erythra</name>
    <dbReference type="NCBI Taxonomy" id="448"/>
    <lineage>
        <taxon>Bacteria</taxon>
        <taxon>Pseudomonadati</taxon>
        <taxon>Pseudomonadota</taxon>
        <taxon>Gammaproteobacteria</taxon>
        <taxon>Legionellales</taxon>
        <taxon>Legionellaceae</taxon>
        <taxon>Legionella</taxon>
    </lineage>
</organism>
<comment type="subcellular location">
    <subcellularLocation>
        <location evidence="1">Membrane</location>
    </subcellularLocation>
</comment>
<sequence length="250" mass="28321">MKALLTLFVALFISGSHASVGHQLELKTFDLNVQDEARLQRGAKMYMNYCSGCHSLRFMRYNRMAHDLGLTTFDGELDTDLLFSNLIFTQAKVFDPIHISMPPEDAMQWFGIVPPDLSLSAREKGPFWIYTYLTSFYADKTRPFGSNNLLKPDVAMPNVLEPLAGKVIAVDDNNNPTLTAISHLLQVEKGDMDSAEFENAVEDLVTFLAYVSEPAQLVRYDIGKGVLIYLGIFLVLAYLLKKVYWRRLHK</sequence>
<evidence type="ECO:0000313" key="11">
    <source>
        <dbReference type="EMBL" id="KTC99150.1"/>
    </source>
</evidence>
<dbReference type="OrthoDB" id="9798864at2"/>
<keyword evidence="7 9" id="KW-0472">Membrane</keyword>
<name>A0A0W0TUJ5_LEGER</name>
<dbReference type="GO" id="GO:0009055">
    <property type="term" value="F:electron transfer activity"/>
    <property type="evidence" value="ECO:0007669"/>
    <property type="project" value="InterPro"/>
</dbReference>
<protein>
    <submittedName>
        <fullName evidence="11">Ubiquinol-cytochrome c reductase cytochrome c1 subunit</fullName>
        <ecNumber evidence="11">1.10.2.2</ecNumber>
    </submittedName>
</protein>